<dbReference type="InterPro" id="IPR005069">
    <property type="entry name" value="Nucl-diP-sugar_transferase"/>
</dbReference>
<evidence type="ECO:0000259" key="2">
    <source>
        <dbReference type="Pfam" id="PF03407"/>
    </source>
</evidence>
<evidence type="ECO:0000313" key="3">
    <source>
        <dbReference type="EMBL" id="KAH7529374.1"/>
    </source>
</evidence>
<dbReference type="PANTHER" id="PTHR46038:SF13">
    <property type="entry name" value="GLYCOSYLTRANSFERASE"/>
    <property type="match status" value="1"/>
</dbReference>
<comment type="caution">
    <text evidence="3">The sequence shown here is derived from an EMBL/GenBank/DDBJ whole genome shotgun (WGS) entry which is preliminary data.</text>
</comment>
<proteinExistence type="predicted"/>
<dbReference type="PANTHER" id="PTHR46038">
    <property type="entry name" value="EXPRESSED PROTEIN-RELATED"/>
    <property type="match status" value="1"/>
</dbReference>
<organism evidence="3 4">
    <name type="scientific">Ziziphus jujuba var. spinosa</name>
    <dbReference type="NCBI Taxonomy" id="714518"/>
    <lineage>
        <taxon>Eukaryota</taxon>
        <taxon>Viridiplantae</taxon>
        <taxon>Streptophyta</taxon>
        <taxon>Embryophyta</taxon>
        <taxon>Tracheophyta</taxon>
        <taxon>Spermatophyta</taxon>
        <taxon>Magnoliopsida</taxon>
        <taxon>eudicotyledons</taxon>
        <taxon>Gunneridae</taxon>
        <taxon>Pentapetalae</taxon>
        <taxon>rosids</taxon>
        <taxon>fabids</taxon>
        <taxon>Rosales</taxon>
        <taxon>Rhamnaceae</taxon>
        <taxon>Paliureae</taxon>
        <taxon>Ziziphus</taxon>
    </lineage>
</organism>
<feature type="domain" description="Nucleotide-diphospho-sugar transferase" evidence="2">
    <location>
        <begin position="114"/>
        <end position="294"/>
    </location>
</feature>
<feature type="transmembrane region" description="Helical" evidence="1">
    <location>
        <begin position="19"/>
        <end position="37"/>
    </location>
</feature>
<accession>A0A978VG85</accession>
<keyword evidence="1" id="KW-0472">Membrane</keyword>
<evidence type="ECO:0000313" key="4">
    <source>
        <dbReference type="Proteomes" id="UP000813462"/>
    </source>
</evidence>
<reference evidence="3" key="1">
    <citation type="journal article" date="2021" name="Front. Plant Sci.">
        <title>Chromosome-Scale Genome Assembly for Chinese Sour Jujube and Insights Into Its Genome Evolution and Domestication Signature.</title>
        <authorList>
            <person name="Shen L.-Y."/>
            <person name="Luo H."/>
            <person name="Wang X.-L."/>
            <person name="Wang X.-M."/>
            <person name="Qiu X.-J."/>
            <person name="Liu H."/>
            <person name="Zhou S.-S."/>
            <person name="Jia K.-H."/>
            <person name="Nie S."/>
            <person name="Bao Y.-T."/>
            <person name="Zhang R.-G."/>
            <person name="Yun Q.-Z."/>
            <person name="Chai Y.-H."/>
            <person name="Lu J.-Y."/>
            <person name="Li Y."/>
            <person name="Zhao S.-W."/>
            <person name="Mao J.-F."/>
            <person name="Jia S.-G."/>
            <person name="Mao Y.-M."/>
        </authorList>
    </citation>
    <scope>NUCLEOTIDE SEQUENCE</scope>
    <source>
        <strain evidence="3">AT0</strain>
        <tissue evidence="3">Leaf</tissue>
    </source>
</reference>
<name>A0A978VG85_ZIZJJ</name>
<keyword evidence="1" id="KW-0812">Transmembrane</keyword>
<sequence length="662" mass="77404">MVYKAVGLEFMREYNRISLVRVGVLFLVVLLACLVLYNNPLPKSYVFYQDKNTIGNAFEVIIINKNPLDTILENSSMEDKTVIITNLNDAWAEPNSIFDLFLESFRIGNDTERLLNHLMVICLDEMAYNRCLALHPHCYRLHIEGFNFTTSNAFFMSPAYLEIVWRKIEFLATVLEKGYNFVFSDTDVMWLRDPFPRFYPDADIQVSCDSYFGDSTNVHNLANTGFSYVKSNNRTIQFYKFWNESRERFPTLHDQRVFDKIKYDPFIRKSIGLKMRFHDTDIFGGFCNPSKDLNLGMIKKSELDIILEKASTEDKTVIFTNLNDAWAEPNSIFDVFLESFRIGNNTQKLLNHLVVICLDEKAYNRCLASHPHCYRLRIEGFNFTSDAFFMTPHYLEIVWRKIEFLATVLEKGFSFVFTDTDIMWLGDPFSQFDPDADIQTSCDMFFGNSSSINNLPNTGFNYAKSNNRTIQFYKFWYNSRETYPNLHDQDAFKKIINDSFINEIGLKLGFLNTAYFGGFCQPSRDLRLVRTMHANCCVGLQRKINDLHILLDDWRKFMSLDPSMQQNASWSIPQYCRSKIEFLATIIEKGYNFVFLEWRKYMSLDRSTQSNASRSIRKQCRSAFSALELRYSTKKNSHEGKLEIVNPHLFGKVKPWTTIKRT</sequence>
<dbReference type="PROSITE" id="PS51257">
    <property type="entry name" value="PROKAR_LIPOPROTEIN"/>
    <property type="match status" value="1"/>
</dbReference>
<dbReference type="EMBL" id="JAEACU010000005">
    <property type="protein sequence ID" value="KAH7529374.1"/>
    <property type="molecule type" value="Genomic_DNA"/>
</dbReference>
<dbReference type="InterPro" id="IPR044821">
    <property type="entry name" value="At1g28695/At4g15970-like"/>
</dbReference>
<keyword evidence="1" id="KW-1133">Transmembrane helix</keyword>
<dbReference type="Pfam" id="PF03407">
    <property type="entry name" value="Nucleotid_trans"/>
    <property type="match status" value="2"/>
</dbReference>
<dbReference type="Proteomes" id="UP000813462">
    <property type="component" value="Unassembled WGS sequence"/>
</dbReference>
<dbReference type="AlphaFoldDB" id="A0A978VG85"/>
<evidence type="ECO:0000256" key="1">
    <source>
        <dbReference type="SAM" id="Phobius"/>
    </source>
</evidence>
<gene>
    <name evidence="3" type="ORF">FEM48_Zijuj05G0177500</name>
</gene>
<feature type="domain" description="Nucleotide-diphospho-sugar transferase" evidence="2">
    <location>
        <begin position="349"/>
        <end position="547"/>
    </location>
</feature>
<protein>
    <recommendedName>
        <fullName evidence="2">Nucleotide-diphospho-sugar transferase domain-containing protein</fullName>
    </recommendedName>
</protein>